<organism evidence="3 4">
    <name type="scientific">Nibrella saemangeumensis</name>
    <dbReference type="NCBI Taxonomy" id="1084526"/>
    <lineage>
        <taxon>Bacteria</taxon>
        <taxon>Pseudomonadati</taxon>
        <taxon>Bacteroidota</taxon>
        <taxon>Cytophagia</taxon>
        <taxon>Cytophagales</taxon>
        <taxon>Spirosomataceae</taxon>
        <taxon>Nibrella</taxon>
    </lineage>
</organism>
<dbReference type="Pfam" id="PF03808">
    <property type="entry name" value="Glyco_tran_WecG"/>
    <property type="match status" value="1"/>
</dbReference>
<dbReference type="RefSeq" id="WP_345245370.1">
    <property type="nucleotide sequence ID" value="NZ_BAABHD010000032.1"/>
</dbReference>
<protein>
    <submittedName>
        <fullName evidence="3">WecB/TagA/CpsF family glycosyltransferase</fullName>
    </submittedName>
</protein>
<dbReference type="CDD" id="cd06533">
    <property type="entry name" value="Glyco_transf_WecG_TagA"/>
    <property type="match status" value="1"/>
</dbReference>
<sequence>MEKTSTDSTRIRLLDYTIDAISSAALFERIDDFVERKAAVGTIGYTNLHGLYVAVRDKAMAQFYRQADINYIDGMPVAWLARGLGYPVSNKDRMTFLDFYHDFFVHCRQQKYRVLWIGGINESQRAGIEKIKALVPGVELVGSDGFRSDEEYLAMAEQVKPHIILLGLGMPRQESWILRNKSLVNCQVIWCVGATIDYIAGKVITPPRWAAKRGFEWLFRLIAEPRRMWFRYMVEPVVVLYHIALSRRHSIN</sequence>
<evidence type="ECO:0000256" key="2">
    <source>
        <dbReference type="ARBA" id="ARBA00022679"/>
    </source>
</evidence>
<comment type="caution">
    <text evidence="3">The sequence shown here is derived from an EMBL/GenBank/DDBJ whole genome shotgun (WGS) entry which is preliminary data.</text>
</comment>
<dbReference type="InterPro" id="IPR004629">
    <property type="entry name" value="WecG_TagA_CpsF"/>
</dbReference>
<dbReference type="NCBIfam" id="TIGR00696">
    <property type="entry name" value="wecG_tagA_cpsF"/>
    <property type="match status" value="1"/>
</dbReference>
<keyword evidence="2" id="KW-0808">Transferase</keyword>
<accession>A0ABP8N5R9</accession>
<gene>
    <name evidence="3" type="ORF">GCM10023189_35330</name>
</gene>
<keyword evidence="4" id="KW-1185">Reference proteome</keyword>
<evidence type="ECO:0000313" key="4">
    <source>
        <dbReference type="Proteomes" id="UP001501175"/>
    </source>
</evidence>
<proteinExistence type="predicted"/>
<dbReference type="PANTHER" id="PTHR34136">
    <property type="match status" value="1"/>
</dbReference>
<dbReference type="PANTHER" id="PTHR34136:SF1">
    <property type="entry name" value="UDP-N-ACETYL-D-MANNOSAMINURONIC ACID TRANSFERASE"/>
    <property type="match status" value="1"/>
</dbReference>
<dbReference type="EMBL" id="BAABHD010000032">
    <property type="protein sequence ID" value="GAA4460348.1"/>
    <property type="molecule type" value="Genomic_DNA"/>
</dbReference>
<dbReference type="Proteomes" id="UP001501175">
    <property type="component" value="Unassembled WGS sequence"/>
</dbReference>
<name>A0ABP8N5R9_9BACT</name>
<keyword evidence="1" id="KW-0328">Glycosyltransferase</keyword>
<evidence type="ECO:0000313" key="3">
    <source>
        <dbReference type="EMBL" id="GAA4460348.1"/>
    </source>
</evidence>
<evidence type="ECO:0000256" key="1">
    <source>
        <dbReference type="ARBA" id="ARBA00022676"/>
    </source>
</evidence>
<reference evidence="4" key="1">
    <citation type="journal article" date="2019" name="Int. J. Syst. Evol. Microbiol.">
        <title>The Global Catalogue of Microorganisms (GCM) 10K type strain sequencing project: providing services to taxonomists for standard genome sequencing and annotation.</title>
        <authorList>
            <consortium name="The Broad Institute Genomics Platform"/>
            <consortium name="The Broad Institute Genome Sequencing Center for Infectious Disease"/>
            <person name="Wu L."/>
            <person name="Ma J."/>
        </authorList>
    </citation>
    <scope>NUCLEOTIDE SEQUENCE [LARGE SCALE GENOMIC DNA]</scope>
    <source>
        <strain evidence="4">JCM 17927</strain>
    </source>
</reference>